<dbReference type="Proteomes" id="UP000604117">
    <property type="component" value="Unassembled WGS sequence"/>
</dbReference>
<dbReference type="RefSeq" id="WP_373312373.1">
    <property type="nucleotide sequence ID" value="NZ_BONE01000080.1"/>
</dbReference>
<organism evidence="1 2">
    <name type="scientific">Asanoa siamensis</name>
    <dbReference type="NCBI Taxonomy" id="926357"/>
    <lineage>
        <taxon>Bacteria</taxon>
        <taxon>Bacillati</taxon>
        <taxon>Actinomycetota</taxon>
        <taxon>Actinomycetes</taxon>
        <taxon>Micromonosporales</taxon>
        <taxon>Micromonosporaceae</taxon>
        <taxon>Asanoa</taxon>
    </lineage>
</organism>
<accession>A0ABQ4D0S6</accession>
<keyword evidence="2" id="KW-1185">Reference proteome</keyword>
<proteinExistence type="predicted"/>
<name>A0ABQ4D0S6_9ACTN</name>
<protein>
    <submittedName>
        <fullName evidence="1">Uncharacterized protein</fullName>
    </submittedName>
</protein>
<evidence type="ECO:0000313" key="2">
    <source>
        <dbReference type="Proteomes" id="UP000604117"/>
    </source>
</evidence>
<evidence type="ECO:0000313" key="1">
    <source>
        <dbReference type="EMBL" id="GIF77146.1"/>
    </source>
</evidence>
<sequence length="75" mass="7579">MNMPTNQTAGLNLRTLSATSCGGGSCPTIYDSGRGTIIVQGYLVPADGSGVDLPDGEQLVEIPVDLLAAAARSIS</sequence>
<reference evidence="1 2" key="1">
    <citation type="submission" date="2021-01" db="EMBL/GenBank/DDBJ databases">
        <title>Whole genome shotgun sequence of Asanoa siamensis NBRC 107932.</title>
        <authorList>
            <person name="Komaki H."/>
            <person name="Tamura T."/>
        </authorList>
    </citation>
    <scope>NUCLEOTIDE SEQUENCE [LARGE SCALE GENOMIC DNA]</scope>
    <source>
        <strain evidence="1 2">NBRC 107932</strain>
    </source>
</reference>
<dbReference type="EMBL" id="BONE01000080">
    <property type="protein sequence ID" value="GIF77146.1"/>
    <property type="molecule type" value="Genomic_DNA"/>
</dbReference>
<gene>
    <name evidence="1" type="ORF">Asi02nite_66640</name>
</gene>
<comment type="caution">
    <text evidence="1">The sequence shown here is derived from an EMBL/GenBank/DDBJ whole genome shotgun (WGS) entry which is preliminary data.</text>
</comment>